<name>A0AAN9N134_CANGL</name>
<keyword evidence="3" id="KW-1185">Reference proteome</keyword>
<dbReference type="Proteomes" id="UP001367508">
    <property type="component" value="Unassembled WGS sequence"/>
</dbReference>
<evidence type="ECO:0000313" key="2">
    <source>
        <dbReference type="EMBL" id="KAK7361749.1"/>
    </source>
</evidence>
<reference evidence="2 3" key="1">
    <citation type="submission" date="2024-01" db="EMBL/GenBank/DDBJ databases">
        <title>The genomes of 5 underutilized Papilionoideae crops provide insights into root nodulation and disease resistanc.</title>
        <authorList>
            <person name="Jiang F."/>
        </authorList>
    </citation>
    <scope>NUCLEOTIDE SEQUENCE [LARGE SCALE GENOMIC DNA]</scope>
    <source>
        <strain evidence="2">LVBAO_FW01</strain>
        <tissue evidence="2">Leaves</tissue>
    </source>
</reference>
<comment type="caution">
    <text evidence="2">The sequence shown here is derived from an EMBL/GenBank/DDBJ whole genome shotgun (WGS) entry which is preliminary data.</text>
</comment>
<sequence>MGLVFGLLLSPMSRVLVFVKNDGIQAPSMATKRFVNKGERSLIEFLKRNQSREDISNCAGFCEIQLSPKSNDEASYSKHLAAPLHREIRLLIQDLSHDVAINDLMQISYANLGELCLTCASQSNLGELVHLTYSIGLSYNLAIDSVQQQAKTELGHTSRMGHDQPSFNI</sequence>
<feature type="chain" id="PRO_5042962292" evidence="1">
    <location>
        <begin position="18"/>
        <end position="169"/>
    </location>
</feature>
<dbReference type="AlphaFoldDB" id="A0AAN9N134"/>
<organism evidence="2 3">
    <name type="scientific">Canavalia gladiata</name>
    <name type="common">Sword bean</name>
    <name type="synonym">Dolichos gladiatus</name>
    <dbReference type="NCBI Taxonomy" id="3824"/>
    <lineage>
        <taxon>Eukaryota</taxon>
        <taxon>Viridiplantae</taxon>
        <taxon>Streptophyta</taxon>
        <taxon>Embryophyta</taxon>
        <taxon>Tracheophyta</taxon>
        <taxon>Spermatophyta</taxon>
        <taxon>Magnoliopsida</taxon>
        <taxon>eudicotyledons</taxon>
        <taxon>Gunneridae</taxon>
        <taxon>Pentapetalae</taxon>
        <taxon>rosids</taxon>
        <taxon>fabids</taxon>
        <taxon>Fabales</taxon>
        <taxon>Fabaceae</taxon>
        <taxon>Papilionoideae</taxon>
        <taxon>50 kb inversion clade</taxon>
        <taxon>NPAAA clade</taxon>
        <taxon>indigoferoid/millettioid clade</taxon>
        <taxon>Phaseoleae</taxon>
        <taxon>Canavalia</taxon>
    </lineage>
</organism>
<protein>
    <submittedName>
        <fullName evidence="2">Uncharacterized protein</fullName>
    </submittedName>
</protein>
<feature type="signal peptide" evidence="1">
    <location>
        <begin position="1"/>
        <end position="17"/>
    </location>
</feature>
<dbReference type="EMBL" id="JAYMYQ010000001">
    <property type="protein sequence ID" value="KAK7361749.1"/>
    <property type="molecule type" value="Genomic_DNA"/>
</dbReference>
<keyword evidence="1" id="KW-0732">Signal</keyword>
<gene>
    <name evidence="2" type="ORF">VNO77_03831</name>
</gene>
<accession>A0AAN9N134</accession>
<proteinExistence type="predicted"/>
<evidence type="ECO:0000313" key="3">
    <source>
        <dbReference type="Proteomes" id="UP001367508"/>
    </source>
</evidence>
<evidence type="ECO:0000256" key="1">
    <source>
        <dbReference type="SAM" id="SignalP"/>
    </source>
</evidence>